<dbReference type="InterPro" id="IPR026336">
    <property type="entry name" value="PdeM-like"/>
</dbReference>
<dbReference type="Gene3D" id="3.60.21.10">
    <property type="match status" value="1"/>
</dbReference>
<dbReference type="PANTHER" id="PTHR39323:SF1">
    <property type="entry name" value="BLR1149 PROTEIN"/>
    <property type="match status" value="1"/>
</dbReference>
<protein>
    <submittedName>
        <fullName evidence="1">Ligase-associated DNA damage response endonuclease PdeM</fullName>
        <ecNumber evidence="1">3.1.-.-</ecNumber>
    </submittedName>
</protein>
<dbReference type="InterPro" id="IPR029052">
    <property type="entry name" value="Metallo-depent_PP-like"/>
</dbReference>
<dbReference type="GO" id="GO:0004519">
    <property type="term" value="F:endonuclease activity"/>
    <property type="evidence" value="ECO:0007669"/>
    <property type="project" value="UniProtKB-KW"/>
</dbReference>
<comment type="caution">
    <text evidence="1">The sequence shown here is derived from an EMBL/GenBank/DDBJ whole genome shotgun (WGS) entry which is preliminary data.</text>
</comment>
<dbReference type="NCBIfam" id="TIGR04123">
    <property type="entry name" value="P_estr_lig_assc"/>
    <property type="match status" value="1"/>
</dbReference>
<name>A0ABS3BN00_9BACT</name>
<keyword evidence="1" id="KW-0255">Endonuclease</keyword>
<gene>
    <name evidence="1" type="primary">pdeM</name>
    <name evidence="1" type="ORF">J0A67_07490</name>
</gene>
<proteinExistence type="predicted"/>
<evidence type="ECO:0000313" key="2">
    <source>
        <dbReference type="Proteomes" id="UP000664698"/>
    </source>
</evidence>
<evidence type="ECO:0000313" key="1">
    <source>
        <dbReference type="EMBL" id="MBN7800698.1"/>
    </source>
</evidence>
<keyword evidence="1" id="KW-0436">Ligase</keyword>
<organism evidence="1 2">
    <name type="scientific">Algoriphagus aestuariicola</name>
    <dbReference type="NCBI Taxonomy" id="1852016"/>
    <lineage>
        <taxon>Bacteria</taxon>
        <taxon>Pseudomonadati</taxon>
        <taxon>Bacteroidota</taxon>
        <taxon>Cytophagia</taxon>
        <taxon>Cytophagales</taxon>
        <taxon>Cyclobacteriaceae</taxon>
        <taxon>Algoriphagus</taxon>
    </lineage>
</organism>
<dbReference type="EC" id="3.1.-.-" evidence="1"/>
<dbReference type="GO" id="GO:0016874">
    <property type="term" value="F:ligase activity"/>
    <property type="evidence" value="ECO:0007669"/>
    <property type="project" value="UniProtKB-KW"/>
</dbReference>
<dbReference type="EMBL" id="JAFKCW010000002">
    <property type="protein sequence ID" value="MBN7800698.1"/>
    <property type="molecule type" value="Genomic_DNA"/>
</dbReference>
<reference evidence="1 2" key="1">
    <citation type="submission" date="2021-03" db="EMBL/GenBank/DDBJ databases">
        <title>novel species isolated from a fishpond in China.</title>
        <authorList>
            <person name="Lu H."/>
            <person name="Cai Z."/>
        </authorList>
    </citation>
    <scope>NUCLEOTIDE SEQUENCE [LARGE SCALE GENOMIC DNA]</scope>
    <source>
        <strain evidence="1 2">JCM 31546</strain>
    </source>
</reference>
<keyword evidence="2" id="KW-1185">Reference proteome</keyword>
<sequence>MNEAENLTQHRKGLSSQFHGYTFEFLLEKALWIKELDTLLIADLHFGKAAHFRKSGIPIPEPIHDLDLIRLRRLHDHYQPAQTYFLGDLFHSDWNEQWTFLNHFLQGIDGTKFHLVKGNHDVLSPAAYLQSTLTIHESPLEFGPFLLSHEPLGVVPDGKLNICGHIHPGIRLVGRARQSLILPCFFQSETQLLLPAFGNFTGLARVRPSAQDKVWAIADEKIIPVLSGTSIG</sequence>
<accession>A0ABS3BN00</accession>
<dbReference type="PANTHER" id="PTHR39323">
    <property type="entry name" value="BLR1149 PROTEIN"/>
    <property type="match status" value="1"/>
</dbReference>
<dbReference type="Proteomes" id="UP000664698">
    <property type="component" value="Unassembled WGS sequence"/>
</dbReference>
<keyword evidence="1" id="KW-0378">Hydrolase</keyword>
<dbReference type="RefSeq" id="WP_206568696.1">
    <property type="nucleotide sequence ID" value="NZ_JAFKCW010000002.1"/>
</dbReference>
<dbReference type="GO" id="GO:0016787">
    <property type="term" value="F:hydrolase activity"/>
    <property type="evidence" value="ECO:0007669"/>
    <property type="project" value="UniProtKB-KW"/>
</dbReference>
<keyword evidence="1" id="KW-0540">Nuclease</keyword>
<dbReference type="SUPFAM" id="SSF56300">
    <property type="entry name" value="Metallo-dependent phosphatases"/>
    <property type="match status" value="1"/>
</dbReference>